<evidence type="ECO:0000259" key="1">
    <source>
        <dbReference type="Pfam" id="PF06985"/>
    </source>
</evidence>
<dbReference type="VEuPathDB" id="FungiDB:Z518_02583"/>
<reference evidence="2 3" key="1">
    <citation type="submission" date="2015-01" db="EMBL/GenBank/DDBJ databases">
        <title>The Genome Sequence of Rhinocladiella mackenzie CBS 650.93.</title>
        <authorList>
            <consortium name="The Broad Institute Genomics Platform"/>
            <person name="Cuomo C."/>
            <person name="de Hoog S."/>
            <person name="Gorbushina A."/>
            <person name="Stielow B."/>
            <person name="Teixiera M."/>
            <person name="Abouelleil A."/>
            <person name="Chapman S.B."/>
            <person name="Priest M."/>
            <person name="Young S.K."/>
            <person name="Wortman J."/>
            <person name="Nusbaum C."/>
            <person name="Birren B."/>
        </authorList>
    </citation>
    <scope>NUCLEOTIDE SEQUENCE [LARGE SCALE GENOMIC DNA]</scope>
    <source>
        <strain evidence="2 3">CBS 650.93</strain>
    </source>
</reference>
<dbReference type="PANTHER" id="PTHR24148">
    <property type="entry name" value="ANKYRIN REPEAT DOMAIN-CONTAINING PROTEIN 39 HOMOLOG-RELATED"/>
    <property type="match status" value="1"/>
</dbReference>
<dbReference type="PANTHER" id="PTHR24148:SF64">
    <property type="entry name" value="HETEROKARYON INCOMPATIBILITY DOMAIN-CONTAINING PROTEIN"/>
    <property type="match status" value="1"/>
</dbReference>
<evidence type="ECO:0000313" key="3">
    <source>
        <dbReference type="Proteomes" id="UP000053617"/>
    </source>
</evidence>
<dbReference type="InterPro" id="IPR052895">
    <property type="entry name" value="HetReg/Transcr_Mod"/>
</dbReference>
<dbReference type="HOGENOM" id="CLU_649152_0_0_1"/>
<accession>A0A0D2IPW6</accession>
<dbReference type="OrthoDB" id="4146092at2759"/>
<dbReference type="STRING" id="1442369.A0A0D2IPW6"/>
<evidence type="ECO:0000313" key="2">
    <source>
        <dbReference type="EMBL" id="KIX07929.1"/>
    </source>
</evidence>
<protein>
    <submittedName>
        <fullName evidence="2">Rhinocladiella mackenziei CBS 650.93 unplaced genomic scaffold supercont1.2, whole genome shotgun sequence</fullName>
    </submittedName>
</protein>
<name>A0A0D2IPW6_9EURO</name>
<feature type="domain" description="Heterokaryon incompatibility" evidence="1">
    <location>
        <begin position="85"/>
        <end position="175"/>
    </location>
</feature>
<dbReference type="GeneID" id="25290654"/>
<gene>
    <name evidence="2" type="ORF">Z518_02583</name>
</gene>
<organism evidence="2 3">
    <name type="scientific">Rhinocladiella mackenziei CBS 650.93</name>
    <dbReference type="NCBI Taxonomy" id="1442369"/>
    <lineage>
        <taxon>Eukaryota</taxon>
        <taxon>Fungi</taxon>
        <taxon>Dikarya</taxon>
        <taxon>Ascomycota</taxon>
        <taxon>Pezizomycotina</taxon>
        <taxon>Eurotiomycetes</taxon>
        <taxon>Chaetothyriomycetidae</taxon>
        <taxon>Chaetothyriales</taxon>
        <taxon>Herpotrichiellaceae</taxon>
        <taxon>Rhinocladiella</taxon>
    </lineage>
</organism>
<dbReference type="InterPro" id="IPR010730">
    <property type="entry name" value="HET"/>
</dbReference>
<proteinExistence type="predicted"/>
<dbReference type="Pfam" id="PF06985">
    <property type="entry name" value="HET"/>
    <property type="match status" value="1"/>
</dbReference>
<dbReference type="Proteomes" id="UP000053617">
    <property type="component" value="Unassembled WGS sequence"/>
</dbReference>
<dbReference type="AlphaFoldDB" id="A0A0D2IPW6"/>
<sequence>MELFKGPSRHRPLHGDEIRLLKLLPGSFNDPIICYLEHDSLASAPRYDDLSYVWGDATQTSLIMLDGNAFLLCGLMPFASINSTFQERNVQVARMRDIFEQANRTVIWLGDYAPQTKESVDSAFNLVERVFDILKNGGYTHAAVQDIIKDHDADVRVLQEIVQRPWFYGVWAIQEIAMCKTPEEYNSIHNILSIYRRYRNGKKQTTSYGFTGCGAEQLVTFLSRGACAFEATDERDKICALLGLLPSKILPPQLRPNYALTAEQIFGDYAVYMLEETKYLDIPTCCSGSRPGLPSWVLDWKNGYSSEPFHLGKVSYIRFLEGNKKMEIDCMVLSHIAKVLNPVEIAAEFTGRVELEWESEDSAVTLPQSHEKIANPAEAMSNVYGILPSVETKWFGCRALDANLTPVELDRWDCRAGDWVRGI</sequence>
<dbReference type="RefSeq" id="XP_013275065.1">
    <property type="nucleotide sequence ID" value="XM_013419611.1"/>
</dbReference>
<keyword evidence="3" id="KW-1185">Reference proteome</keyword>
<dbReference type="EMBL" id="KN847476">
    <property type="protein sequence ID" value="KIX07929.1"/>
    <property type="molecule type" value="Genomic_DNA"/>
</dbReference>